<comment type="caution">
    <text evidence="2">The sequence shown here is derived from an EMBL/GenBank/DDBJ whole genome shotgun (WGS) entry which is preliminary data.</text>
</comment>
<name>A0A1Y1UV35_9TREE</name>
<keyword evidence="3" id="KW-1185">Reference proteome</keyword>
<evidence type="ECO:0000313" key="3">
    <source>
        <dbReference type="Proteomes" id="UP000193218"/>
    </source>
</evidence>
<dbReference type="Proteomes" id="UP000193218">
    <property type="component" value="Unassembled WGS sequence"/>
</dbReference>
<dbReference type="GeneID" id="33559564"/>
<dbReference type="AlphaFoldDB" id="A0A1Y1UV35"/>
<dbReference type="EMBL" id="NBSH01000001">
    <property type="protein sequence ID" value="ORX41075.1"/>
    <property type="molecule type" value="Genomic_DNA"/>
</dbReference>
<feature type="region of interest" description="Disordered" evidence="1">
    <location>
        <begin position="132"/>
        <end position="154"/>
    </location>
</feature>
<sequence>MSPFTAPTPPTPITPLLAKADIGKAPLTLSFSDESGDTIGRKQANPAHPIQFAKYQTDVKTEAFIGPLPHSLAATINLLKDECPSLSLIDPKDITVSLHVAVDAARESGTFRIMSEAWPAALTEPLPMIKVDSKNGAGQPPSTPSSALPLGSASEKGTIVDKPKLSVEENHSPLTPIEEKVEADDHIAARSINLAYSAPISWNRIHEPEAGAKTWDDLVKEGALLGIH</sequence>
<dbReference type="OrthoDB" id="2570685at2759"/>
<protein>
    <submittedName>
        <fullName evidence="2">Uncharacterized protein</fullName>
    </submittedName>
</protein>
<proteinExistence type="predicted"/>
<organism evidence="2 3">
    <name type="scientific">Kockovaella imperatae</name>
    <dbReference type="NCBI Taxonomy" id="4999"/>
    <lineage>
        <taxon>Eukaryota</taxon>
        <taxon>Fungi</taxon>
        <taxon>Dikarya</taxon>
        <taxon>Basidiomycota</taxon>
        <taxon>Agaricomycotina</taxon>
        <taxon>Tremellomycetes</taxon>
        <taxon>Tremellales</taxon>
        <taxon>Cuniculitremaceae</taxon>
        <taxon>Kockovaella</taxon>
    </lineage>
</organism>
<reference evidence="2 3" key="1">
    <citation type="submission" date="2017-03" db="EMBL/GenBank/DDBJ databases">
        <title>Widespread Adenine N6-methylation of Active Genes in Fungi.</title>
        <authorList>
            <consortium name="DOE Joint Genome Institute"/>
            <person name="Mondo S.J."/>
            <person name="Dannebaum R.O."/>
            <person name="Kuo R.C."/>
            <person name="Louie K.B."/>
            <person name="Bewick A.J."/>
            <person name="Labutti K."/>
            <person name="Haridas S."/>
            <person name="Kuo A."/>
            <person name="Salamov A."/>
            <person name="Ahrendt S.R."/>
            <person name="Lau R."/>
            <person name="Bowen B.P."/>
            <person name="Lipzen A."/>
            <person name="Sullivan W."/>
            <person name="Andreopoulos W.B."/>
            <person name="Clum A."/>
            <person name="Lindquist E."/>
            <person name="Daum C."/>
            <person name="Northen T.R."/>
            <person name="Ramamoorthy G."/>
            <person name="Schmitz R.J."/>
            <person name="Gryganskyi A."/>
            <person name="Culley D."/>
            <person name="Magnuson J."/>
            <person name="James T.Y."/>
            <person name="O'Malley M.A."/>
            <person name="Stajich J.E."/>
            <person name="Spatafora J.W."/>
            <person name="Visel A."/>
            <person name="Grigoriev I.V."/>
        </authorList>
    </citation>
    <scope>NUCLEOTIDE SEQUENCE [LARGE SCALE GENOMIC DNA]</scope>
    <source>
        <strain evidence="2 3">NRRL Y-17943</strain>
    </source>
</reference>
<accession>A0A1Y1UV35</accession>
<evidence type="ECO:0000256" key="1">
    <source>
        <dbReference type="SAM" id="MobiDB-lite"/>
    </source>
</evidence>
<gene>
    <name evidence="2" type="ORF">BD324DRAFT_647972</name>
</gene>
<dbReference type="InParanoid" id="A0A1Y1UV35"/>
<evidence type="ECO:0000313" key="2">
    <source>
        <dbReference type="EMBL" id="ORX41075.1"/>
    </source>
</evidence>
<dbReference type="RefSeq" id="XP_021874754.1">
    <property type="nucleotide sequence ID" value="XM_022017755.1"/>
</dbReference>